<evidence type="ECO:0000256" key="6">
    <source>
        <dbReference type="SAM" id="Phobius"/>
    </source>
</evidence>
<evidence type="ECO:0000256" key="5">
    <source>
        <dbReference type="ARBA" id="ARBA00023136"/>
    </source>
</evidence>
<protein>
    <recommendedName>
        <fullName evidence="7">Major facilitator superfamily (MFS) profile domain-containing protein</fullName>
    </recommendedName>
</protein>
<dbReference type="AlphaFoldDB" id="A0A0P9CAH9"/>
<comment type="subcellular location">
    <subcellularLocation>
        <location evidence="1">Cell membrane</location>
        <topology evidence="1">Multi-pass membrane protein</topology>
    </subcellularLocation>
</comment>
<keyword evidence="3 6" id="KW-0812">Transmembrane</keyword>
<evidence type="ECO:0000256" key="2">
    <source>
        <dbReference type="ARBA" id="ARBA00022448"/>
    </source>
</evidence>
<dbReference type="SUPFAM" id="SSF103473">
    <property type="entry name" value="MFS general substrate transporter"/>
    <property type="match status" value="1"/>
</dbReference>
<dbReference type="STRING" id="471514.AN477_17695"/>
<keyword evidence="4 6" id="KW-1133">Transmembrane helix</keyword>
<dbReference type="Proteomes" id="UP000050482">
    <property type="component" value="Unassembled WGS sequence"/>
</dbReference>
<dbReference type="OrthoDB" id="9794076at2"/>
<feature type="transmembrane region" description="Helical" evidence="6">
    <location>
        <begin position="76"/>
        <end position="95"/>
    </location>
</feature>
<feature type="transmembrane region" description="Helical" evidence="6">
    <location>
        <begin position="101"/>
        <end position="119"/>
    </location>
</feature>
<feature type="domain" description="Major facilitator superfamily (MFS) profile" evidence="7">
    <location>
        <begin position="11"/>
        <end position="392"/>
    </location>
</feature>
<dbReference type="Pfam" id="PF07690">
    <property type="entry name" value="MFS_1"/>
    <property type="match status" value="1"/>
</dbReference>
<feature type="transmembrane region" description="Helical" evidence="6">
    <location>
        <begin position="49"/>
        <end position="69"/>
    </location>
</feature>
<keyword evidence="5 6" id="KW-0472">Membrane</keyword>
<evidence type="ECO:0000313" key="9">
    <source>
        <dbReference type="Proteomes" id="UP000050482"/>
    </source>
</evidence>
<keyword evidence="2" id="KW-0813">Transport</keyword>
<dbReference type="PROSITE" id="PS50850">
    <property type="entry name" value="MFS"/>
    <property type="match status" value="1"/>
</dbReference>
<feature type="transmembrane region" description="Helical" evidence="6">
    <location>
        <begin position="246"/>
        <end position="265"/>
    </location>
</feature>
<dbReference type="PANTHER" id="PTHR23527:SF1">
    <property type="entry name" value="BLL3282 PROTEIN"/>
    <property type="match status" value="1"/>
</dbReference>
<dbReference type="RefSeq" id="WP_054970501.1">
    <property type="nucleotide sequence ID" value="NZ_LJCO01000077.1"/>
</dbReference>
<organism evidence="8 9">
    <name type="scientific">Alicyclobacillus ferrooxydans</name>
    <dbReference type="NCBI Taxonomy" id="471514"/>
    <lineage>
        <taxon>Bacteria</taxon>
        <taxon>Bacillati</taxon>
        <taxon>Bacillota</taxon>
        <taxon>Bacilli</taxon>
        <taxon>Bacillales</taxon>
        <taxon>Alicyclobacillaceae</taxon>
        <taxon>Alicyclobacillus</taxon>
    </lineage>
</organism>
<dbReference type="PATRIC" id="fig|471514.4.peg.5009"/>
<evidence type="ECO:0000256" key="4">
    <source>
        <dbReference type="ARBA" id="ARBA00022989"/>
    </source>
</evidence>
<dbReference type="InterPro" id="IPR052952">
    <property type="entry name" value="MFS-Transporter"/>
</dbReference>
<comment type="caution">
    <text evidence="8">The sequence shown here is derived from an EMBL/GenBank/DDBJ whole genome shotgun (WGS) entry which is preliminary data.</text>
</comment>
<dbReference type="InterPro" id="IPR020846">
    <property type="entry name" value="MFS_dom"/>
</dbReference>
<proteinExistence type="predicted"/>
<dbReference type="InterPro" id="IPR036259">
    <property type="entry name" value="MFS_trans_sf"/>
</dbReference>
<sequence>MGPRTSRMVPTFVQLMIFQAMGSFCNSSYSPLSPFFHSSYRISQSDLGFINSMVFLGMSIISLISGLLIDRYGAKVLLWVSMCFFVAGGLIGGILHSYVAVLVSFLIIGFGYGIVTPATSRALMNAYAPRHSRYMGFKQTGVSIGGALAVLCTPLVATAFGLVGAFLLIALLGCLGAASLLLVQNWPFPAGASQSFQQKLVQVVKYPPLIFISIVIFFFIWVQQSILTFYVLSIRQLGIPLNLSETFLFVILVGAIVGRLLWASGSERLFHGDRARLLAMIGTVSGGMLFVLALGLTNFTVDLILSFFLGVTTQAWNGTYVTLVAEIVPLNLVGSASGTSLAFAYLGAIFGTPISGFVVDKTSSFGTLWVILGFSMLAVSFIIALFYGPIRKRSTVIG</sequence>
<name>A0A0P9CAH9_9BACL</name>
<evidence type="ECO:0000313" key="8">
    <source>
        <dbReference type="EMBL" id="KPV42430.1"/>
    </source>
</evidence>
<evidence type="ECO:0000256" key="1">
    <source>
        <dbReference type="ARBA" id="ARBA00004651"/>
    </source>
</evidence>
<dbReference type="PANTHER" id="PTHR23527">
    <property type="entry name" value="BLL3282 PROTEIN"/>
    <property type="match status" value="1"/>
</dbReference>
<feature type="transmembrane region" description="Helical" evidence="6">
    <location>
        <begin position="277"/>
        <end position="297"/>
    </location>
</feature>
<dbReference type="EMBL" id="LJCO01000077">
    <property type="protein sequence ID" value="KPV42430.1"/>
    <property type="molecule type" value="Genomic_DNA"/>
</dbReference>
<dbReference type="Gene3D" id="1.20.1250.20">
    <property type="entry name" value="MFS general substrate transporter like domains"/>
    <property type="match status" value="2"/>
</dbReference>
<feature type="transmembrane region" description="Helical" evidence="6">
    <location>
        <begin position="12"/>
        <end position="29"/>
    </location>
</feature>
<gene>
    <name evidence="8" type="ORF">AN477_17695</name>
</gene>
<feature type="transmembrane region" description="Helical" evidence="6">
    <location>
        <begin position="209"/>
        <end position="234"/>
    </location>
</feature>
<reference evidence="8 9" key="1">
    <citation type="submission" date="2015-09" db="EMBL/GenBank/DDBJ databases">
        <title>Draft genome sequence of Alicyclobacillus ferrooxydans DSM 22381.</title>
        <authorList>
            <person name="Hemp J."/>
        </authorList>
    </citation>
    <scope>NUCLEOTIDE SEQUENCE [LARGE SCALE GENOMIC DNA]</scope>
    <source>
        <strain evidence="8 9">TC-34</strain>
    </source>
</reference>
<feature type="transmembrane region" description="Helical" evidence="6">
    <location>
        <begin position="340"/>
        <end position="359"/>
    </location>
</feature>
<dbReference type="GO" id="GO:0022857">
    <property type="term" value="F:transmembrane transporter activity"/>
    <property type="evidence" value="ECO:0007669"/>
    <property type="project" value="InterPro"/>
</dbReference>
<feature type="transmembrane region" description="Helical" evidence="6">
    <location>
        <begin position="140"/>
        <end position="160"/>
    </location>
</feature>
<feature type="transmembrane region" description="Helical" evidence="6">
    <location>
        <begin position="365"/>
        <end position="387"/>
    </location>
</feature>
<feature type="transmembrane region" description="Helical" evidence="6">
    <location>
        <begin position="303"/>
        <end position="328"/>
    </location>
</feature>
<evidence type="ECO:0000256" key="3">
    <source>
        <dbReference type="ARBA" id="ARBA00022692"/>
    </source>
</evidence>
<dbReference type="GO" id="GO:0005886">
    <property type="term" value="C:plasma membrane"/>
    <property type="evidence" value="ECO:0007669"/>
    <property type="project" value="UniProtKB-SubCell"/>
</dbReference>
<feature type="transmembrane region" description="Helical" evidence="6">
    <location>
        <begin position="166"/>
        <end position="188"/>
    </location>
</feature>
<accession>A0A0P9CAH9</accession>
<dbReference type="InterPro" id="IPR011701">
    <property type="entry name" value="MFS"/>
</dbReference>
<evidence type="ECO:0000259" key="7">
    <source>
        <dbReference type="PROSITE" id="PS50850"/>
    </source>
</evidence>
<keyword evidence="9" id="KW-1185">Reference proteome</keyword>